<proteinExistence type="predicted"/>
<dbReference type="Proteomes" id="UP001620626">
    <property type="component" value="Unassembled WGS sequence"/>
</dbReference>
<dbReference type="AlphaFoldDB" id="A0ABD2JEP2"/>
<protein>
    <recommendedName>
        <fullName evidence="5">Transmembrane protein</fullName>
    </recommendedName>
</protein>
<keyword evidence="2" id="KW-1133">Transmembrane helix</keyword>
<comment type="caution">
    <text evidence="3">The sequence shown here is derived from an EMBL/GenBank/DDBJ whole genome shotgun (WGS) entry which is preliminary data.</text>
</comment>
<accession>A0ABD2JEP2</accession>
<dbReference type="EMBL" id="JBICBT010000989">
    <property type="protein sequence ID" value="KAL3089081.1"/>
    <property type="molecule type" value="Genomic_DNA"/>
</dbReference>
<sequence length="488" mass="53574">MISALLVPQALSHRLSTLHPLHTVSRSPISARLVPTIFIFCSMLFAPPPAFVHCFVSASTEQFGNFYRTVCAFPSLDDANGCQRGGLGRGNGGGADLEDGQLLNGWFCDPGSTMSMSEVFAIDETLRRIYEQNRHNCICRNEDNVQRLEIDNSAPQDQLLSPNICWFRFGFAFVPELSPGPDSASAEHCANNNYEIGTTNSSLEAENESNEQLPFNRLFLPPEKGNLFDSFTAFADNYAQVLRERWHLGECGEDILILIVQTPPQMQSTDGPQSSAHSRPNGPLPMLFLSLGPLITSRLHPDFAGHALRHILFDANAQLQHDARPLFKVLNEMLLRMDAEVFGALAPAEFSAGVGTAPSSFVSTPHARHRHSHAADGPPVPSRSHIPPWAWAVFGACGVACALMALGLFLIRSRTRRSGAGLVGAGFKKQQHHQAIPSSSMMSNSRRHWKESSQFGKDDQPPSTTYVNLVQLLMPHPKPPPVNMPQQV</sequence>
<keyword evidence="4" id="KW-1185">Reference proteome</keyword>
<evidence type="ECO:0000313" key="3">
    <source>
        <dbReference type="EMBL" id="KAL3089081.1"/>
    </source>
</evidence>
<keyword evidence="2" id="KW-0472">Membrane</keyword>
<name>A0ABD2JEP2_9BILA</name>
<keyword evidence="2" id="KW-0812">Transmembrane</keyword>
<evidence type="ECO:0000256" key="1">
    <source>
        <dbReference type="SAM" id="MobiDB-lite"/>
    </source>
</evidence>
<evidence type="ECO:0008006" key="5">
    <source>
        <dbReference type="Google" id="ProtNLM"/>
    </source>
</evidence>
<organism evidence="3 4">
    <name type="scientific">Heterodera trifolii</name>
    <dbReference type="NCBI Taxonomy" id="157864"/>
    <lineage>
        <taxon>Eukaryota</taxon>
        <taxon>Metazoa</taxon>
        <taxon>Ecdysozoa</taxon>
        <taxon>Nematoda</taxon>
        <taxon>Chromadorea</taxon>
        <taxon>Rhabditida</taxon>
        <taxon>Tylenchina</taxon>
        <taxon>Tylenchomorpha</taxon>
        <taxon>Tylenchoidea</taxon>
        <taxon>Heteroderidae</taxon>
        <taxon>Heteroderinae</taxon>
        <taxon>Heterodera</taxon>
    </lineage>
</organism>
<feature type="transmembrane region" description="Helical" evidence="2">
    <location>
        <begin position="389"/>
        <end position="411"/>
    </location>
</feature>
<gene>
    <name evidence="3" type="ORF">niasHT_023545</name>
</gene>
<feature type="region of interest" description="Disordered" evidence="1">
    <location>
        <begin position="431"/>
        <end position="462"/>
    </location>
</feature>
<evidence type="ECO:0000313" key="4">
    <source>
        <dbReference type="Proteomes" id="UP001620626"/>
    </source>
</evidence>
<evidence type="ECO:0000256" key="2">
    <source>
        <dbReference type="SAM" id="Phobius"/>
    </source>
</evidence>
<reference evidence="3 4" key="1">
    <citation type="submission" date="2024-10" db="EMBL/GenBank/DDBJ databases">
        <authorList>
            <person name="Kim D."/>
        </authorList>
    </citation>
    <scope>NUCLEOTIDE SEQUENCE [LARGE SCALE GENOMIC DNA]</scope>
    <source>
        <strain evidence="3">BH-2024</strain>
    </source>
</reference>